<dbReference type="PANTHER" id="PTHR24348">
    <property type="entry name" value="SERINE/THREONINE-PROTEIN KINASE UNC-51-RELATED"/>
    <property type="match status" value="1"/>
</dbReference>
<dbReference type="PROSITE" id="PS00108">
    <property type="entry name" value="PROTEIN_KINASE_ST"/>
    <property type="match status" value="1"/>
</dbReference>
<dbReference type="Pfam" id="PF00069">
    <property type="entry name" value="Pkinase"/>
    <property type="match status" value="1"/>
</dbReference>
<feature type="domain" description="Protein kinase" evidence="6">
    <location>
        <begin position="284"/>
        <end position="576"/>
    </location>
</feature>
<dbReference type="RefSeq" id="WP_249697559.1">
    <property type="nucleotide sequence ID" value="NZ_JAMFLX010000002.1"/>
</dbReference>
<dbReference type="Proteomes" id="UP001203338">
    <property type="component" value="Unassembled WGS sequence"/>
</dbReference>
<keyword evidence="1" id="KW-0808">Transferase</keyword>
<dbReference type="InterPro" id="IPR017441">
    <property type="entry name" value="Protein_kinase_ATP_BS"/>
</dbReference>
<dbReference type="InterPro" id="IPR000719">
    <property type="entry name" value="Prot_kinase_dom"/>
</dbReference>
<dbReference type="InterPro" id="IPR011009">
    <property type="entry name" value="Kinase-like_dom_sf"/>
</dbReference>
<dbReference type="PANTHER" id="PTHR24348:SF22">
    <property type="entry name" value="NON-SPECIFIC SERINE_THREONINE PROTEIN KINASE"/>
    <property type="match status" value="1"/>
</dbReference>
<protein>
    <submittedName>
        <fullName evidence="7">Protein kinase</fullName>
    </submittedName>
</protein>
<evidence type="ECO:0000256" key="3">
    <source>
        <dbReference type="ARBA" id="ARBA00022777"/>
    </source>
</evidence>
<dbReference type="Gene3D" id="3.30.200.20">
    <property type="entry name" value="Phosphorylase Kinase, domain 1"/>
    <property type="match status" value="1"/>
</dbReference>
<dbReference type="PROSITE" id="PS00107">
    <property type="entry name" value="PROTEIN_KINASE_ATP"/>
    <property type="match status" value="1"/>
</dbReference>
<organism evidence="7 8">
    <name type="scientific">Parendozoicomonas callyspongiae</name>
    <dbReference type="NCBI Taxonomy" id="2942213"/>
    <lineage>
        <taxon>Bacteria</taxon>
        <taxon>Pseudomonadati</taxon>
        <taxon>Pseudomonadota</taxon>
        <taxon>Gammaproteobacteria</taxon>
        <taxon>Oceanospirillales</taxon>
        <taxon>Endozoicomonadaceae</taxon>
        <taxon>Parendozoicomonas</taxon>
    </lineage>
</organism>
<dbReference type="EMBL" id="JAMFLX010000002">
    <property type="protein sequence ID" value="MCL6268725.1"/>
    <property type="molecule type" value="Genomic_DNA"/>
</dbReference>
<dbReference type="Gene3D" id="1.10.510.10">
    <property type="entry name" value="Transferase(Phosphotransferase) domain 1"/>
    <property type="match status" value="1"/>
</dbReference>
<keyword evidence="2 5" id="KW-0547">Nucleotide-binding</keyword>
<dbReference type="SMART" id="SM00220">
    <property type="entry name" value="S_TKc"/>
    <property type="match status" value="1"/>
</dbReference>
<evidence type="ECO:0000313" key="8">
    <source>
        <dbReference type="Proteomes" id="UP001203338"/>
    </source>
</evidence>
<keyword evidence="8" id="KW-1185">Reference proteome</keyword>
<accession>A0ABT0PBG2</accession>
<keyword evidence="3 7" id="KW-0418">Kinase</keyword>
<evidence type="ECO:0000256" key="4">
    <source>
        <dbReference type="ARBA" id="ARBA00022840"/>
    </source>
</evidence>
<gene>
    <name evidence="7" type="ORF">M3P05_01990</name>
</gene>
<dbReference type="InterPro" id="IPR008271">
    <property type="entry name" value="Ser/Thr_kinase_AS"/>
</dbReference>
<dbReference type="SUPFAM" id="SSF56112">
    <property type="entry name" value="Protein kinase-like (PK-like)"/>
    <property type="match status" value="1"/>
</dbReference>
<sequence length="588" mass="65993">MSRILVFVELSQPLILDSRHPLPALDTLRWSTITLRSFEDDWILSHQLLVHLYPELENNCSSYLIQQSFYYLSSGYIRPSESHFLTWVISVQHEQELSIDLIASLALLITNSPPGLPNTSLSQEPTTNQLSSAELSAYCEFPWFALIANFESSPQDYFLLRSLPHLAVGVDATWEFSRSPHQEITSSIEDYPSDKGSPERVRSLHMRQGAFDNTQKDESSFQGRCGFTGRRSLVPAPPPTDTPAPKLNKFENLSAGTDAHERAFATRKQLKDHGLPTIFKPNSWRIIKHLGEGGFSSVVLAQLGQEQMAVKRATSGTVQEAYLLREAQLLGKLSHESIIKLHGIATAEVTNLSSYSAKEFWLGLEYKNLGSLYDIMKKHPNWLTEPFVKASARRLVSGVVYLHQNSILHRDLKPDNLLFSHPTPDYEPADQTSKEDFLAQVSSSLVIGDMGLGRVDDGRKPLTRVGTLYYTPPAHPKESNSQQSNKLDSWGIIASVYAAAFRNDPYVFQVSLHPDIPFETLRTINGFQEIGDDSSLNLLPSPFKTNPDFRAFIKAGTRIDPEERSSPEDLQNMHWLTAKSSLLKASKL</sequence>
<evidence type="ECO:0000256" key="1">
    <source>
        <dbReference type="ARBA" id="ARBA00022679"/>
    </source>
</evidence>
<reference evidence="7 8" key="1">
    <citation type="submission" date="2022-05" db="EMBL/GenBank/DDBJ databases">
        <authorList>
            <person name="Park J.-S."/>
        </authorList>
    </citation>
    <scope>NUCLEOTIDE SEQUENCE [LARGE SCALE GENOMIC DNA]</scope>
    <source>
        <strain evidence="7 8">2012CJ34-2</strain>
    </source>
</reference>
<keyword evidence="4 5" id="KW-0067">ATP-binding</keyword>
<feature type="binding site" evidence="5">
    <location>
        <position position="311"/>
    </location>
    <ligand>
        <name>ATP</name>
        <dbReference type="ChEBI" id="CHEBI:30616"/>
    </ligand>
</feature>
<dbReference type="GO" id="GO:0016301">
    <property type="term" value="F:kinase activity"/>
    <property type="evidence" value="ECO:0007669"/>
    <property type="project" value="UniProtKB-KW"/>
</dbReference>
<evidence type="ECO:0000256" key="5">
    <source>
        <dbReference type="PROSITE-ProRule" id="PRU10141"/>
    </source>
</evidence>
<comment type="caution">
    <text evidence="7">The sequence shown here is derived from an EMBL/GenBank/DDBJ whole genome shotgun (WGS) entry which is preliminary data.</text>
</comment>
<evidence type="ECO:0000256" key="2">
    <source>
        <dbReference type="ARBA" id="ARBA00022741"/>
    </source>
</evidence>
<evidence type="ECO:0000259" key="6">
    <source>
        <dbReference type="PROSITE" id="PS50011"/>
    </source>
</evidence>
<proteinExistence type="predicted"/>
<dbReference type="InterPro" id="IPR045269">
    <property type="entry name" value="Atg1-like"/>
</dbReference>
<dbReference type="PROSITE" id="PS50011">
    <property type="entry name" value="PROTEIN_KINASE_DOM"/>
    <property type="match status" value="1"/>
</dbReference>
<evidence type="ECO:0000313" key="7">
    <source>
        <dbReference type="EMBL" id="MCL6268725.1"/>
    </source>
</evidence>
<name>A0ABT0PBG2_9GAMM</name>